<sequence length="396" mass="45211">RSEIDPHSRHLTVSDLKLSDAGIYTCEYGSRTVSISLHVFKLTISLDGHFLPNDVPELTLMQSASHPLPDLSIAVFTSNSNTVIPEVLQDKTHQKYILKLKKLKVMDNGRWMCHVHSDSPLINQSIPFDVKVLGFQNPDLQKKYAAVDSPVVLTWHLNFQKIRWKEGFTGQLSWKQENATTHELLDFNVTAQGNKHETRKSRHFWFEIPEKRPDNIEVKLPKVHFSHSGRYQCQLVYKRRRVQSEIELVVMKVSANHVGPLPRGAQVTLTCQVSSPLPPNAHLLWERVNGTQMDIKKSKQHEVKLEVNVSAAGLWNCHLVEDNDRKISSDYLVEEAPVWISYVVIGASIGGSVLMFGLACLCIISGVNRQRRRQRAKRMARARQYLLENKTCQCQQ</sequence>
<evidence type="ECO:0000313" key="4">
    <source>
        <dbReference type="Proteomes" id="UP000054232"/>
    </source>
</evidence>
<reference evidence="3 4" key="1">
    <citation type="submission" date="2014-04" db="EMBL/GenBank/DDBJ databases">
        <title>Genome evolution of avian class.</title>
        <authorList>
            <person name="Zhang G."/>
            <person name="Li C."/>
        </authorList>
    </citation>
    <scope>NUCLEOTIDE SEQUENCE [LARGE SCALE GENOMIC DNA]</scope>
    <source>
        <strain evidence="3">BGI_N326</strain>
    </source>
</reference>
<accession>A0A093JFH7</accession>
<protein>
    <submittedName>
        <fullName evidence="3">T-cell surface glycoprotein CD4</fullName>
    </submittedName>
</protein>
<organism evidence="3 4">
    <name type="scientific">Eurypyga helias</name>
    <name type="common">Sunbittern</name>
    <name type="synonym">Ardea helias</name>
    <dbReference type="NCBI Taxonomy" id="54383"/>
    <lineage>
        <taxon>Eukaryota</taxon>
        <taxon>Metazoa</taxon>
        <taxon>Chordata</taxon>
        <taxon>Craniata</taxon>
        <taxon>Vertebrata</taxon>
        <taxon>Euteleostomi</taxon>
        <taxon>Archelosauria</taxon>
        <taxon>Archosauria</taxon>
        <taxon>Dinosauria</taxon>
        <taxon>Saurischia</taxon>
        <taxon>Theropoda</taxon>
        <taxon>Coelurosauria</taxon>
        <taxon>Aves</taxon>
        <taxon>Neognathae</taxon>
        <taxon>Neoaves</taxon>
        <taxon>Phaethontimorphae</taxon>
        <taxon>Eurypygiformes</taxon>
        <taxon>Eurypygidae</taxon>
        <taxon>Eurypyga</taxon>
    </lineage>
</organism>
<dbReference type="PROSITE" id="PS50835">
    <property type="entry name" value="IG_LIKE"/>
    <property type="match status" value="1"/>
</dbReference>
<dbReference type="PANTHER" id="PTHR11422:SF0">
    <property type="entry name" value="T-CELL SURFACE GLYCOPROTEIN CD4"/>
    <property type="match status" value="1"/>
</dbReference>
<evidence type="ECO:0000259" key="2">
    <source>
        <dbReference type="PROSITE" id="PS50835"/>
    </source>
</evidence>
<keyword evidence="1" id="KW-0812">Transmembrane</keyword>
<feature type="non-terminal residue" evidence="3">
    <location>
        <position position="1"/>
    </location>
</feature>
<dbReference type="PANTHER" id="PTHR11422">
    <property type="entry name" value="T-CELL SURFACE GLYCOPROTEIN CD4"/>
    <property type="match status" value="1"/>
</dbReference>
<dbReference type="InterPro" id="IPR007110">
    <property type="entry name" value="Ig-like_dom"/>
</dbReference>
<dbReference type="AlphaFoldDB" id="A0A093JFH7"/>
<keyword evidence="1" id="KW-0472">Membrane</keyword>
<evidence type="ECO:0000313" key="3">
    <source>
        <dbReference type="EMBL" id="KFW12708.1"/>
    </source>
</evidence>
<dbReference type="InterPro" id="IPR021963">
    <property type="entry name" value="Tcell_CD4_Cterm"/>
</dbReference>
<evidence type="ECO:0000256" key="1">
    <source>
        <dbReference type="SAM" id="Phobius"/>
    </source>
</evidence>
<dbReference type="InterPro" id="IPR036179">
    <property type="entry name" value="Ig-like_dom_sf"/>
</dbReference>
<gene>
    <name evidence="3" type="ORF">N326_03378</name>
</gene>
<feature type="non-terminal residue" evidence="3">
    <location>
        <position position="396"/>
    </location>
</feature>
<keyword evidence="1" id="KW-1133">Transmembrane helix</keyword>
<dbReference type="InterPro" id="IPR013783">
    <property type="entry name" value="Ig-like_fold"/>
</dbReference>
<dbReference type="Gene3D" id="2.60.40.10">
    <property type="entry name" value="Immunoglobulins"/>
    <property type="match status" value="2"/>
</dbReference>
<dbReference type="Pfam" id="PF12104">
    <property type="entry name" value="Tcell_CD4_C"/>
    <property type="match status" value="1"/>
</dbReference>
<feature type="transmembrane region" description="Helical" evidence="1">
    <location>
        <begin position="339"/>
        <end position="367"/>
    </location>
</feature>
<dbReference type="SUPFAM" id="SSF48726">
    <property type="entry name" value="Immunoglobulin"/>
    <property type="match status" value="3"/>
</dbReference>
<feature type="domain" description="Ig-like" evidence="2">
    <location>
        <begin position="264"/>
        <end position="328"/>
    </location>
</feature>
<name>A0A093JFH7_EURHL</name>
<dbReference type="Gene3D" id="1.20.5.900">
    <property type="entry name" value="transmembrane domain of human cd4"/>
    <property type="match status" value="1"/>
</dbReference>
<dbReference type="Proteomes" id="UP000054232">
    <property type="component" value="Unassembled WGS sequence"/>
</dbReference>
<keyword evidence="4" id="KW-1185">Reference proteome</keyword>
<proteinExistence type="predicted"/>
<dbReference type="EMBL" id="KK579657">
    <property type="protein sequence ID" value="KFW12708.1"/>
    <property type="molecule type" value="Genomic_DNA"/>
</dbReference>